<feature type="transmembrane region" description="Helical" evidence="5">
    <location>
        <begin position="766"/>
        <end position="792"/>
    </location>
</feature>
<feature type="region of interest" description="Disordered" evidence="4">
    <location>
        <begin position="441"/>
        <end position="474"/>
    </location>
</feature>
<evidence type="ECO:0000256" key="5">
    <source>
        <dbReference type="SAM" id="Phobius"/>
    </source>
</evidence>
<evidence type="ECO:0000256" key="3">
    <source>
        <dbReference type="ARBA" id="ARBA00023134"/>
    </source>
</evidence>
<feature type="compositionally biased region" description="Low complexity" evidence="4">
    <location>
        <begin position="457"/>
        <end position="474"/>
    </location>
</feature>
<evidence type="ECO:0000256" key="1">
    <source>
        <dbReference type="ARBA" id="ARBA00008535"/>
    </source>
</evidence>
<dbReference type="AlphaFoldDB" id="A0AAY3ZVI4"/>
<accession>A0AAY3ZVI4</accession>
<feature type="compositionally biased region" description="Basic and acidic residues" evidence="4">
    <location>
        <begin position="406"/>
        <end position="418"/>
    </location>
</feature>
<dbReference type="GeneID" id="114785171"/>
<gene>
    <name evidence="7" type="primary">LOC114785171</name>
</gene>
<dbReference type="SUPFAM" id="SSF52540">
    <property type="entry name" value="P-loop containing nucleoside triphosphate hydrolases"/>
    <property type="match status" value="2"/>
</dbReference>
<evidence type="ECO:0000256" key="4">
    <source>
        <dbReference type="SAM" id="MobiDB-lite"/>
    </source>
</evidence>
<keyword evidence="5" id="KW-0812">Transmembrane</keyword>
<dbReference type="InterPro" id="IPR027417">
    <property type="entry name" value="P-loop_NTPase"/>
</dbReference>
<feature type="region of interest" description="Disordered" evidence="4">
    <location>
        <begin position="406"/>
        <end position="426"/>
    </location>
</feature>
<organism evidence="7 8">
    <name type="scientific">Denticeps clupeoides</name>
    <name type="common">denticle herring</name>
    <dbReference type="NCBI Taxonomy" id="299321"/>
    <lineage>
        <taxon>Eukaryota</taxon>
        <taxon>Metazoa</taxon>
        <taxon>Chordata</taxon>
        <taxon>Craniata</taxon>
        <taxon>Vertebrata</taxon>
        <taxon>Euteleostomi</taxon>
        <taxon>Actinopterygii</taxon>
        <taxon>Neopterygii</taxon>
        <taxon>Teleostei</taxon>
        <taxon>Clupei</taxon>
        <taxon>Clupeiformes</taxon>
        <taxon>Denticipitoidei</taxon>
        <taxon>Denticipitidae</taxon>
        <taxon>Denticeps</taxon>
    </lineage>
</organism>
<dbReference type="Proteomes" id="UP000694580">
    <property type="component" value="Chromosome 3"/>
</dbReference>
<sequence>MDSVAKRGGGSPDLRLILLGNIDCGKTMTADNLLEQQGSSLGSSRSTRLCHLRRGVSHSRWLTVVEAPRWYWSGGQIEAGVRAETQRALALTDPGPHAFLLLIPVGQFTEVEQLVPQEMEAIFGPGVLHHTMVVLTCGDYLISRSAEEYLRQDDQGLCRVVERCGGRYHVINNRRPNDMQQVLQLLEKVERMVHDRGGCYIRGSLLGQDARRNKMGSPAEDVVEMRHSPGIETQWSGQRTTEKYREAIESAEKERREKEKTELEKAEKERREQERLEMESRERTRWDIERREKERAEMKRKEKESAELERREKERAEMERREKERAEMEREGKERAEIERREKERPEMERRENERAEMERREKERAEIIDNRPLSVTETVQMTPETSTETFWGEERWMNRCRTARERREKEREERNKEQCPAQTAEETVAVSHMVNGLNAEVLPRQQNTEDKHVKRSSANMNGSSVSSPDISSGFSTSAPDMDLRLVLLGSSGSGKSTAGNIILGQEVFESHPHSTGIVTQHCKKGRGIIANRQVAVVDTPDWSRLQRSLEVVRAELSSCIALSTPGPHAFLLCVPVYQHTHPELQTLERVFGREAVSRYTVVLFTHTDKLGQVEVEDYIASERPDLLELVERCGDRYHVLQRGSGGALEKRNVAELLGKVEQMVKESGDVHYSCPLYQETQSSIRQRKTEAVMETTERRKAGQEDVDSPTGPGKLASLKEAVEEEEEEIKNMKAEPVPAPSLLRSLGAKVGGGVHKVPKLLAGGVLLGGVLGAFFWGGLGLALGATAGAAVTEAARWKLGKQKSTVD</sequence>
<evidence type="ECO:0000313" key="7">
    <source>
        <dbReference type="Ensembl" id="ENSDCDP00010000722.1"/>
    </source>
</evidence>
<keyword evidence="5" id="KW-0472">Membrane</keyword>
<dbReference type="Ensembl" id="ENSDCDT00010000751.1">
    <property type="protein sequence ID" value="ENSDCDP00010000722.1"/>
    <property type="gene ID" value="ENSDCDG00010000392.1"/>
</dbReference>
<dbReference type="CDD" id="cd01852">
    <property type="entry name" value="AIG1"/>
    <property type="match status" value="1"/>
</dbReference>
<dbReference type="PANTHER" id="PTHR10903">
    <property type="entry name" value="GTPASE, IMAP FAMILY MEMBER-RELATED"/>
    <property type="match status" value="1"/>
</dbReference>
<keyword evidence="8" id="KW-1185">Reference proteome</keyword>
<dbReference type="Gene3D" id="3.40.50.300">
    <property type="entry name" value="P-loop containing nucleotide triphosphate hydrolases"/>
    <property type="match status" value="2"/>
</dbReference>
<name>A0AAY3ZVI4_9TELE</name>
<dbReference type="Pfam" id="PF04548">
    <property type="entry name" value="AIG1"/>
    <property type="match status" value="2"/>
</dbReference>
<dbReference type="GeneTree" id="ENSGT00940000165343"/>
<dbReference type="GO" id="GO:0005525">
    <property type="term" value="F:GTP binding"/>
    <property type="evidence" value="ECO:0007669"/>
    <property type="project" value="UniProtKB-KW"/>
</dbReference>
<dbReference type="PROSITE" id="PS51720">
    <property type="entry name" value="G_AIG1"/>
    <property type="match status" value="2"/>
</dbReference>
<feature type="domain" description="AIG1-type G" evidence="6">
    <location>
        <begin position="11"/>
        <end position="210"/>
    </location>
</feature>
<dbReference type="InterPro" id="IPR045058">
    <property type="entry name" value="GIMA/IAN/Toc"/>
</dbReference>
<reference evidence="7" key="3">
    <citation type="submission" date="2025-09" db="UniProtKB">
        <authorList>
            <consortium name="Ensembl"/>
        </authorList>
    </citation>
    <scope>IDENTIFICATION</scope>
</reference>
<reference evidence="7" key="2">
    <citation type="submission" date="2025-08" db="UniProtKB">
        <authorList>
            <consortium name="Ensembl"/>
        </authorList>
    </citation>
    <scope>IDENTIFICATION</scope>
</reference>
<reference evidence="7 8" key="1">
    <citation type="submission" date="2020-06" db="EMBL/GenBank/DDBJ databases">
        <authorList>
            <consortium name="Wellcome Sanger Institute Data Sharing"/>
        </authorList>
    </citation>
    <scope>NUCLEOTIDE SEQUENCE [LARGE SCALE GENOMIC DNA]</scope>
</reference>
<dbReference type="PANTHER" id="PTHR10903:SF167">
    <property type="entry name" value="GTPASE IMAP FAMILY MEMBER 6-RELATED"/>
    <property type="match status" value="1"/>
</dbReference>
<feature type="region of interest" description="Disordered" evidence="4">
    <location>
        <begin position="686"/>
        <end position="715"/>
    </location>
</feature>
<feature type="compositionally biased region" description="Polar residues" evidence="4">
    <location>
        <begin position="374"/>
        <end position="388"/>
    </location>
</feature>
<protein>
    <recommendedName>
        <fullName evidence="6">AIG1-type G domain-containing protein</fullName>
    </recommendedName>
</protein>
<dbReference type="FunFam" id="3.40.50.300:FF:002274">
    <property type="entry name" value="Si:dkeyp-69e1.8"/>
    <property type="match status" value="1"/>
</dbReference>
<dbReference type="InterPro" id="IPR006703">
    <property type="entry name" value="G_AIG1"/>
</dbReference>
<feature type="domain" description="AIG1-type G" evidence="6">
    <location>
        <begin position="481"/>
        <end position="682"/>
    </location>
</feature>
<evidence type="ECO:0000313" key="8">
    <source>
        <dbReference type="Proteomes" id="UP000694580"/>
    </source>
</evidence>
<keyword evidence="3" id="KW-0342">GTP-binding</keyword>
<keyword evidence="5" id="KW-1133">Transmembrane helix</keyword>
<feature type="region of interest" description="Disordered" evidence="4">
    <location>
        <begin position="234"/>
        <end position="388"/>
    </location>
</feature>
<evidence type="ECO:0000259" key="6">
    <source>
        <dbReference type="PROSITE" id="PS51720"/>
    </source>
</evidence>
<comment type="similarity">
    <text evidence="1">Belongs to the TRAFAC class TrmE-Era-EngA-EngB-Septin-like GTPase superfamily. AIG1/Toc34/Toc159-like paraseptin GTPase family. IAN subfamily.</text>
</comment>
<evidence type="ECO:0000256" key="2">
    <source>
        <dbReference type="ARBA" id="ARBA00022741"/>
    </source>
</evidence>
<dbReference type="RefSeq" id="XP_028826844.1">
    <property type="nucleotide sequence ID" value="XM_028971011.1"/>
</dbReference>
<keyword evidence="2" id="KW-0547">Nucleotide-binding</keyword>
<proteinExistence type="inferred from homology"/>
<feature type="compositionally biased region" description="Basic and acidic residues" evidence="4">
    <location>
        <begin position="240"/>
        <end position="370"/>
    </location>
</feature>
<dbReference type="CDD" id="cd06503">
    <property type="entry name" value="ATP-synt_Fo_b"/>
    <property type="match status" value="1"/>
</dbReference>
<feature type="compositionally biased region" description="Basic and acidic residues" evidence="4">
    <location>
        <begin position="688"/>
        <end position="704"/>
    </location>
</feature>